<dbReference type="Gene3D" id="3.40.50.720">
    <property type="entry name" value="NAD(P)-binding Rossmann-like Domain"/>
    <property type="match status" value="1"/>
</dbReference>
<dbReference type="SUPFAM" id="SSF51735">
    <property type="entry name" value="NAD(P)-binding Rossmann-fold domains"/>
    <property type="match status" value="1"/>
</dbReference>
<evidence type="ECO:0000313" key="1">
    <source>
        <dbReference type="EMBL" id="MYC93937.1"/>
    </source>
</evidence>
<proteinExistence type="predicted"/>
<dbReference type="AlphaFoldDB" id="A0A6B1D3K7"/>
<sequence length="35" mass="3607">MTSERPAIVNIGSDASKVGFPLLAHYCAAKFGVVG</sequence>
<accession>A0A6B1D3K7</accession>
<comment type="caution">
    <text evidence="1">The sequence shown here is derived from an EMBL/GenBank/DDBJ whole genome shotgun (WGS) entry which is preliminary data.</text>
</comment>
<reference evidence="1" key="1">
    <citation type="submission" date="2019-09" db="EMBL/GenBank/DDBJ databases">
        <title>Characterisation of the sponge microbiome using genome-centric metagenomics.</title>
        <authorList>
            <person name="Engelberts J.P."/>
            <person name="Robbins S.J."/>
            <person name="De Goeij J.M."/>
            <person name="Aranda M."/>
            <person name="Bell S.C."/>
            <person name="Webster N.S."/>
        </authorList>
    </citation>
    <scope>NUCLEOTIDE SEQUENCE</scope>
    <source>
        <strain evidence="1">SB0661_bin_32</strain>
    </source>
</reference>
<dbReference type="EMBL" id="VXMH01000016">
    <property type="protein sequence ID" value="MYC93937.1"/>
    <property type="molecule type" value="Genomic_DNA"/>
</dbReference>
<protein>
    <submittedName>
        <fullName evidence="1">SDR family NAD(P)-dependent oxidoreductase</fullName>
    </submittedName>
</protein>
<gene>
    <name evidence="1" type="ORF">F4X14_03115</name>
</gene>
<name>A0A6B1D3K7_9CHLR</name>
<dbReference type="InterPro" id="IPR002347">
    <property type="entry name" value="SDR_fam"/>
</dbReference>
<dbReference type="InterPro" id="IPR036291">
    <property type="entry name" value="NAD(P)-bd_dom_sf"/>
</dbReference>
<dbReference type="Pfam" id="PF00106">
    <property type="entry name" value="adh_short"/>
    <property type="match status" value="1"/>
</dbReference>
<organism evidence="1">
    <name type="scientific">Caldilineaceae bacterium SB0661_bin_32</name>
    <dbReference type="NCBI Taxonomy" id="2605255"/>
    <lineage>
        <taxon>Bacteria</taxon>
        <taxon>Bacillati</taxon>
        <taxon>Chloroflexota</taxon>
        <taxon>Caldilineae</taxon>
        <taxon>Caldilineales</taxon>
        <taxon>Caldilineaceae</taxon>
    </lineage>
</organism>